<dbReference type="SUPFAM" id="SSF101478">
    <property type="entry name" value="ADP-ribosylglycohydrolase"/>
    <property type="match status" value="1"/>
</dbReference>
<accession>A0A8J3KN87</accession>
<dbReference type="Proteomes" id="UP000630887">
    <property type="component" value="Unassembled WGS sequence"/>
</dbReference>
<dbReference type="InterPro" id="IPR005502">
    <property type="entry name" value="Ribosyl_crysJ1"/>
</dbReference>
<proteinExistence type="predicted"/>
<sequence>MITTPSTTPVATSWHDVVHRGLLLSACAERFAVELGAVRLPDPEKVDGIMRLPAASIAVPASTGLPFVVAEHLGARGGQLDEDDLAAELAAGWQADPCAAVDGAALVLAEVRGGRPWWETASALHGGQGSYGSGAAVRAIAVGLLPRTGIGAVAQLARRAAAVTHTHPLAQDGAAATAVAVALAAYGYPDRRLDASRFLDIVAGQVRGPELRSCLNIVRALVRHRAGPAEVVGTVGNTDTALRTVPAALAAYLRHPQEPDAALSFALQSAGGNRAIPMITAALVGARSPQLLTPRSWRTPADDNRARRAARALGAVAEPA</sequence>
<dbReference type="PANTHER" id="PTHR16222:SF12">
    <property type="entry name" value="ADP-RIBOSYLGLYCOHYDROLASE-RELATED"/>
    <property type="match status" value="1"/>
</dbReference>
<evidence type="ECO:0000313" key="2">
    <source>
        <dbReference type="Proteomes" id="UP000630887"/>
    </source>
</evidence>
<reference evidence="1 2" key="1">
    <citation type="submission" date="2021-01" db="EMBL/GenBank/DDBJ databases">
        <title>Whole genome shotgun sequence of Catellatospora coxensis NBRC 107359.</title>
        <authorList>
            <person name="Komaki H."/>
            <person name="Tamura T."/>
        </authorList>
    </citation>
    <scope>NUCLEOTIDE SEQUENCE [LARGE SCALE GENOMIC DNA]</scope>
    <source>
        <strain evidence="1 2">NBRC 107359</strain>
    </source>
</reference>
<dbReference type="InterPro" id="IPR036705">
    <property type="entry name" value="Ribosyl_crysJ1_sf"/>
</dbReference>
<dbReference type="Pfam" id="PF03747">
    <property type="entry name" value="ADP_ribosyl_GH"/>
    <property type="match status" value="1"/>
</dbReference>
<dbReference type="InterPro" id="IPR050792">
    <property type="entry name" value="ADP-ribosylglycohydrolase"/>
</dbReference>
<evidence type="ECO:0000313" key="1">
    <source>
        <dbReference type="EMBL" id="GIG05648.1"/>
    </source>
</evidence>
<comment type="caution">
    <text evidence="1">The sequence shown here is derived from an EMBL/GenBank/DDBJ whole genome shotgun (WGS) entry which is preliminary data.</text>
</comment>
<protein>
    <recommendedName>
        <fullName evidence="3">ADP-ribosylglycohydrolase</fullName>
    </recommendedName>
</protein>
<evidence type="ECO:0008006" key="3">
    <source>
        <dbReference type="Google" id="ProtNLM"/>
    </source>
</evidence>
<dbReference type="AlphaFoldDB" id="A0A8J3KN87"/>
<gene>
    <name evidence="1" type="ORF">Cco03nite_23480</name>
</gene>
<organism evidence="1 2">
    <name type="scientific">Catellatospora coxensis</name>
    <dbReference type="NCBI Taxonomy" id="310354"/>
    <lineage>
        <taxon>Bacteria</taxon>
        <taxon>Bacillati</taxon>
        <taxon>Actinomycetota</taxon>
        <taxon>Actinomycetes</taxon>
        <taxon>Micromonosporales</taxon>
        <taxon>Micromonosporaceae</taxon>
        <taxon>Catellatospora</taxon>
    </lineage>
</organism>
<name>A0A8J3KN87_9ACTN</name>
<keyword evidence="2" id="KW-1185">Reference proteome</keyword>
<dbReference type="Gene3D" id="1.10.4080.10">
    <property type="entry name" value="ADP-ribosylation/Crystallin J1"/>
    <property type="match status" value="1"/>
</dbReference>
<dbReference type="RefSeq" id="WP_203692081.1">
    <property type="nucleotide sequence ID" value="NZ_BAAALC010000025.1"/>
</dbReference>
<dbReference type="EMBL" id="BONI01000016">
    <property type="protein sequence ID" value="GIG05648.1"/>
    <property type="molecule type" value="Genomic_DNA"/>
</dbReference>
<dbReference type="PANTHER" id="PTHR16222">
    <property type="entry name" value="ADP-RIBOSYLGLYCOHYDROLASE"/>
    <property type="match status" value="1"/>
</dbReference>